<evidence type="ECO:0000256" key="1">
    <source>
        <dbReference type="ARBA" id="ARBA00004141"/>
    </source>
</evidence>
<keyword evidence="8" id="KW-1185">Reference proteome</keyword>
<dbReference type="GO" id="GO:0140359">
    <property type="term" value="F:ABC-type transporter activity"/>
    <property type="evidence" value="ECO:0007669"/>
    <property type="project" value="InterPro"/>
</dbReference>
<comment type="subcellular location">
    <subcellularLocation>
        <location evidence="1">Membrane</location>
        <topology evidence="1">Multi-pass membrane protein</topology>
    </subcellularLocation>
</comment>
<name>A0A3E3HZ68_9FIRM</name>
<evidence type="ECO:0000313" key="8">
    <source>
        <dbReference type="Proteomes" id="UP000260812"/>
    </source>
</evidence>
<evidence type="ECO:0000256" key="4">
    <source>
        <dbReference type="ARBA" id="ARBA00023136"/>
    </source>
</evidence>
<feature type="domain" description="ABC-2 type transporter transmembrane" evidence="6">
    <location>
        <begin position="16"/>
        <end position="326"/>
    </location>
</feature>
<keyword evidence="2 5" id="KW-0812">Transmembrane</keyword>
<keyword evidence="3 5" id="KW-1133">Transmembrane helix</keyword>
<feature type="transmembrane region" description="Helical" evidence="5">
    <location>
        <begin position="307"/>
        <end position="327"/>
    </location>
</feature>
<feature type="transmembrane region" description="Helical" evidence="5">
    <location>
        <begin position="224"/>
        <end position="242"/>
    </location>
</feature>
<feature type="transmembrane region" description="Helical" evidence="5">
    <location>
        <begin position="21"/>
        <end position="42"/>
    </location>
</feature>
<feature type="transmembrane region" description="Helical" evidence="5">
    <location>
        <begin position="147"/>
        <end position="169"/>
    </location>
</feature>
<evidence type="ECO:0000256" key="5">
    <source>
        <dbReference type="SAM" id="Phobius"/>
    </source>
</evidence>
<dbReference type="RefSeq" id="WP_117545359.1">
    <property type="nucleotide sequence ID" value="NZ_QVLV01000018.1"/>
</dbReference>
<dbReference type="InterPro" id="IPR013525">
    <property type="entry name" value="ABC2_TM"/>
</dbReference>
<protein>
    <submittedName>
        <fullName evidence="7">ABC transporter permease</fullName>
    </submittedName>
</protein>
<sequence length="339" mass="37016">MKGLRYQLKNIRRDKMCILSFLLPVIVGFVISLLSGVSLSSLGETAFCILENDLTSDTIEWLQTNGSVTVFPDMVSLENAVNDPATQAIGVLQDRNGIKTLLSGDELQVNTVIGNTLPQLYAERENMALSQTTIIPAEDNNDGLKSLLIVITMVTAMFMGCTFNAMSIISEKEDGIAFINEVLPMAKWEYMFQKITLGFFGGILSAIITALVCMKITVSGILPLLLMIALSAFIAALAGLFIGHFSNGLMAGIVYIKIVMILFLAPPVLFYLAVPMGSITHALSYLLPSSASFYGLMDLLTGKMQDIWINITVLSAHCLVWVLLFFVTAHGKRKKVLTQ</sequence>
<dbReference type="Pfam" id="PF12698">
    <property type="entry name" value="ABC2_membrane_3"/>
    <property type="match status" value="1"/>
</dbReference>
<feature type="transmembrane region" description="Helical" evidence="5">
    <location>
        <begin position="254"/>
        <end position="287"/>
    </location>
</feature>
<organism evidence="7 8">
    <name type="scientific">Eisenbergiella massiliensis</name>
    <dbReference type="NCBI Taxonomy" id="1720294"/>
    <lineage>
        <taxon>Bacteria</taxon>
        <taxon>Bacillati</taxon>
        <taxon>Bacillota</taxon>
        <taxon>Clostridia</taxon>
        <taxon>Lachnospirales</taxon>
        <taxon>Lachnospiraceae</taxon>
        <taxon>Eisenbergiella</taxon>
    </lineage>
</organism>
<dbReference type="GO" id="GO:0016020">
    <property type="term" value="C:membrane"/>
    <property type="evidence" value="ECO:0007669"/>
    <property type="project" value="UniProtKB-SubCell"/>
</dbReference>
<dbReference type="EMBL" id="QVLV01000018">
    <property type="protein sequence ID" value="RGE57112.1"/>
    <property type="molecule type" value="Genomic_DNA"/>
</dbReference>
<reference evidence="7" key="1">
    <citation type="submission" date="2018-08" db="EMBL/GenBank/DDBJ databases">
        <title>A genome reference for cultivated species of the human gut microbiota.</title>
        <authorList>
            <person name="Zou Y."/>
            <person name="Xue W."/>
            <person name="Luo G."/>
        </authorList>
    </citation>
    <scope>NUCLEOTIDE SEQUENCE [LARGE SCALE GENOMIC DNA]</scope>
    <source>
        <strain evidence="7">TF05-5AC</strain>
    </source>
</reference>
<gene>
    <name evidence="7" type="ORF">DXC51_21145</name>
</gene>
<proteinExistence type="predicted"/>
<evidence type="ECO:0000313" key="7">
    <source>
        <dbReference type="EMBL" id="RGE57112.1"/>
    </source>
</evidence>
<evidence type="ECO:0000256" key="3">
    <source>
        <dbReference type="ARBA" id="ARBA00022989"/>
    </source>
</evidence>
<evidence type="ECO:0000259" key="6">
    <source>
        <dbReference type="Pfam" id="PF12698"/>
    </source>
</evidence>
<dbReference type="GeneID" id="97989300"/>
<dbReference type="AlphaFoldDB" id="A0A3E3HZ68"/>
<evidence type="ECO:0000256" key="2">
    <source>
        <dbReference type="ARBA" id="ARBA00022692"/>
    </source>
</evidence>
<keyword evidence="4 5" id="KW-0472">Membrane</keyword>
<accession>A0A3E3HZ68</accession>
<comment type="caution">
    <text evidence="7">The sequence shown here is derived from an EMBL/GenBank/DDBJ whole genome shotgun (WGS) entry which is preliminary data.</text>
</comment>
<dbReference type="Proteomes" id="UP000260812">
    <property type="component" value="Unassembled WGS sequence"/>
</dbReference>
<feature type="transmembrane region" description="Helical" evidence="5">
    <location>
        <begin position="195"/>
        <end position="218"/>
    </location>
</feature>